<gene>
    <name evidence="12" type="primary">recN</name>
    <name evidence="12" type="ORF">IDH45_05365</name>
</gene>
<evidence type="ECO:0000256" key="3">
    <source>
        <dbReference type="ARBA" id="ARBA00021315"/>
    </source>
</evidence>
<organism evidence="12 13">
    <name type="scientific">Paenibacillus oceani</name>
    <dbReference type="NCBI Taxonomy" id="2772510"/>
    <lineage>
        <taxon>Bacteria</taxon>
        <taxon>Bacillati</taxon>
        <taxon>Bacillota</taxon>
        <taxon>Bacilli</taxon>
        <taxon>Bacillales</taxon>
        <taxon>Paenibacillaceae</taxon>
        <taxon>Paenibacillus</taxon>
    </lineage>
</organism>
<keyword evidence="13" id="KW-1185">Reference proteome</keyword>
<keyword evidence="6" id="KW-0067">ATP-binding</keyword>
<reference evidence="12" key="1">
    <citation type="submission" date="2020-09" db="EMBL/GenBank/DDBJ databases">
        <title>A novel bacterium of genus Paenibacillus, isolated from South China Sea.</title>
        <authorList>
            <person name="Huang H."/>
            <person name="Mo K."/>
            <person name="Hu Y."/>
        </authorList>
    </citation>
    <scope>NUCLEOTIDE SEQUENCE</scope>
    <source>
        <strain evidence="12">IB182363</strain>
    </source>
</reference>
<dbReference type="FunFam" id="3.40.50.300:FF:000319">
    <property type="entry name" value="DNA repair protein RecN"/>
    <property type="match status" value="1"/>
</dbReference>
<dbReference type="CDD" id="cd03241">
    <property type="entry name" value="ABC_RecN"/>
    <property type="match status" value="2"/>
</dbReference>
<dbReference type="FunFam" id="3.40.50.300:FF:000356">
    <property type="entry name" value="DNA repair protein RecN"/>
    <property type="match status" value="1"/>
</dbReference>
<proteinExistence type="inferred from homology"/>
<sequence>MLTVLTIRNLAVIEQVTVSFRNGFSVLTGETGAGKSIIIDALGLIAGGRGSAELVRYGCEKAEIEAGFELAHGHPVWDVLARIGIDANRDEPLIIRREISAQGKSSSRINGQLVNLTMLREAGECLVNIHGQHEHQSLMKAEAHIHWLDMFDAETIVPARTHYEEVYDRYTELRKELRQLEESTKQALQMADLYRFQIEEISAASLKIGEDASLSEEKRKLANAEKLFQNVADSYDALYGSKGLSAISKAIQRISDVSAVDTAKLNPLLEQMQSAFYQLEDAAFQLRDYRDGIEFNPARLEHVEQRLDMIGMLRRKYGDNVAEIIEHGKRISQQLELIENKDEAVKRITRQTEQVQDQLLTAGDKLSKLRQHAAKRLSHSIEAELKALHMERTRFEVQFLRSGQDLESPSFTRNGLDQVEFLISANPGEPLRPLAKIASGGEMSRIMLAMKSIFARVDRIPVLVFDEVDTGVSGRAAQAIAEKMSELSQYCQVFSITHLPQVACMADSHYLILKTIQADRTFTSVDDVRDSERVRELARMLGGVEVTEKTLDHAREMISLANEKKMNAIP</sequence>
<evidence type="ECO:0000256" key="2">
    <source>
        <dbReference type="ARBA" id="ARBA00009441"/>
    </source>
</evidence>
<dbReference type="NCBIfam" id="NF008121">
    <property type="entry name" value="PRK10869.1"/>
    <property type="match status" value="1"/>
</dbReference>
<evidence type="ECO:0000313" key="12">
    <source>
        <dbReference type="EMBL" id="MBD2861420.1"/>
    </source>
</evidence>
<dbReference type="GO" id="GO:0009432">
    <property type="term" value="P:SOS response"/>
    <property type="evidence" value="ECO:0007669"/>
    <property type="project" value="TreeGrafter"/>
</dbReference>
<dbReference type="InterPro" id="IPR003395">
    <property type="entry name" value="RecF/RecN/SMC_N"/>
</dbReference>
<evidence type="ECO:0000256" key="10">
    <source>
        <dbReference type="SAM" id="Coils"/>
    </source>
</evidence>
<dbReference type="RefSeq" id="WP_190925390.1">
    <property type="nucleotide sequence ID" value="NZ_JACXJA010000005.1"/>
</dbReference>
<dbReference type="PANTHER" id="PTHR11059">
    <property type="entry name" value="DNA REPAIR PROTEIN RECN"/>
    <property type="match status" value="1"/>
</dbReference>
<evidence type="ECO:0000256" key="9">
    <source>
        <dbReference type="PIRNR" id="PIRNR003128"/>
    </source>
</evidence>
<feature type="domain" description="RecF/RecN/SMC N-terminal" evidence="11">
    <location>
        <begin position="3"/>
        <end position="513"/>
    </location>
</feature>
<evidence type="ECO:0000256" key="1">
    <source>
        <dbReference type="ARBA" id="ARBA00003618"/>
    </source>
</evidence>
<keyword evidence="5 9" id="KW-0227">DNA damage</keyword>
<dbReference type="AlphaFoldDB" id="A0A927C530"/>
<evidence type="ECO:0000313" key="13">
    <source>
        <dbReference type="Proteomes" id="UP000639396"/>
    </source>
</evidence>
<dbReference type="NCBIfam" id="TIGR00634">
    <property type="entry name" value="recN"/>
    <property type="match status" value="1"/>
</dbReference>
<dbReference type="Pfam" id="PF02463">
    <property type="entry name" value="SMC_N"/>
    <property type="match status" value="1"/>
</dbReference>
<keyword evidence="4" id="KW-0547">Nucleotide-binding</keyword>
<dbReference type="GO" id="GO:0005524">
    <property type="term" value="F:ATP binding"/>
    <property type="evidence" value="ECO:0007669"/>
    <property type="project" value="UniProtKB-KW"/>
</dbReference>
<dbReference type="GO" id="GO:0006281">
    <property type="term" value="P:DNA repair"/>
    <property type="evidence" value="ECO:0007669"/>
    <property type="project" value="UniProtKB-KW"/>
</dbReference>
<protein>
    <recommendedName>
        <fullName evidence="3 9">DNA repair protein RecN</fullName>
    </recommendedName>
    <alternativeName>
        <fullName evidence="8 9">Recombination protein N</fullName>
    </alternativeName>
</protein>
<evidence type="ECO:0000259" key="11">
    <source>
        <dbReference type="Pfam" id="PF02463"/>
    </source>
</evidence>
<evidence type="ECO:0000256" key="6">
    <source>
        <dbReference type="ARBA" id="ARBA00022840"/>
    </source>
</evidence>
<dbReference type="Proteomes" id="UP000639396">
    <property type="component" value="Unassembled WGS sequence"/>
</dbReference>
<name>A0A927C530_9BACL</name>
<dbReference type="GO" id="GO:0006310">
    <property type="term" value="P:DNA recombination"/>
    <property type="evidence" value="ECO:0007669"/>
    <property type="project" value="InterPro"/>
</dbReference>
<comment type="caution">
    <text evidence="12">The sequence shown here is derived from an EMBL/GenBank/DDBJ whole genome shotgun (WGS) entry which is preliminary data.</text>
</comment>
<accession>A0A927C530</accession>
<evidence type="ECO:0000256" key="8">
    <source>
        <dbReference type="ARBA" id="ARBA00033408"/>
    </source>
</evidence>
<keyword evidence="7 9" id="KW-0234">DNA repair</keyword>
<dbReference type="SUPFAM" id="SSF52540">
    <property type="entry name" value="P-loop containing nucleoside triphosphate hydrolases"/>
    <property type="match status" value="1"/>
</dbReference>
<dbReference type="EMBL" id="JACXJA010000005">
    <property type="protein sequence ID" value="MBD2861420.1"/>
    <property type="molecule type" value="Genomic_DNA"/>
</dbReference>
<evidence type="ECO:0000256" key="7">
    <source>
        <dbReference type="ARBA" id="ARBA00023204"/>
    </source>
</evidence>
<dbReference type="InterPro" id="IPR027417">
    <property type="entry name" value="P-loop_NTPase"/>
</dbReference>
<evidence type="ECO:0000256" key="4">
    <source>
        <dbReference type="ARBA" id="ARBA00022741"/>
    </source>
</evidence>
<keyword evidence="10" id="KW-0175">Coiled coil</keyword>
<evidence type="ECO:0000256" key="5">
    <source>
        <dbReference type="ARBA" id="ARBA00022763"/>
    </source>
</evidence>
<dbReference type="PANTHER" id="PTHR11059:SF0">
    <property type="entry name" value="DNA REPAIR PROTEIN RECN"/>
    <property type="match status" value="1"/>
</dbReference>
<dbReference type="PIRSF" id="PIRSF003128">
    <property type="entry name" value="RecN"/>
    <property type="match status" value="1"/>
</dbReference>
<comment type="function">
    <text evidence="1 9">May be involved in recombinational repair of damaged DNA.</text>
</comment>
<dbReference type="GO" id="GO:0043590">
    <property type="term" value="C:bacterial nucleoid"/>
    <property type="evidence" value="ECO:0007669"/>
    <property type="project" value="TreeGrafter"/>
</dbReference>
<feature type="coiled-coil region" evidence="10">
    <location>
        <begin position="163"/>
        <end position="190"/>
    </location>
</feature>
<dbReference type="Gene3D" id="3.40.50.300">
    <property type="entry name" value="P-loop containing nucleotide triphosphate hydrolases"/>
    <property type="match status" value="2"/>
</dbReference>
<dbReference type="InterPro" id="IPR004604">
    <property type="entry name" value="DNA_recomb/repair_RecN"/>
</dbReference>
<comment type="similarity">
    <text evidence="2 9">Belongs to the RecN family.</text>
</comment>